<name>A0A5S4X2A4_9BRAD</name>
<evidence type="ECO:0000313" key="2">
    <source>
        <dbReference type="Proteomes" id="UP000324853"/>
    </source>
</evidence>
<dbReference type="RefSeq" id="WP_148749740.1">
    <property type="nucleotide sequence ID" value="NZ_VSSR01000010.1"/>
</dbReference>
<dbReference type="EMBL" id="VSSR01000010">
    <property type="protein sequence ID" value="TYL87045.1"/>
    <property type="molecule type" value="Genomic_DNA"/>
</dbReference>
<reference evidence="1 2" key="1">
    <citation type="submission" date="2019-08" db="EMBL/GenBank/DDBJ databases">
        <title>Bradyrhizobium hipponensis sp. nov., a rhizobium isolated from a Lupinus angustifolius root nodule in Tunisia.</title>
        <authorList>
            <person name="Off K."/>
            <person name="Rejili M."/>
            <person name="Mars M."/>
            <person name="Brachmann A."/>
            <person name="Marin M."/>
        </authorList>
    </citation>
    <scope>NUCLEOTIDE SEQUENCE [LARGE SCALE GENOMIC DNA]</scope>
    <source>
        <strain evidence="1 2">CTAW11</strain>
    </source>
</reference>
<evidence type="ECO:0008006" key="3">
    <source>
        <dbReference type="Google" id="ProtNLM"/>
    </source>
</evidence>
<sequence length="73" mass="7866">MLTEAQIALLCDIGQSIAFSDENREELLELITAGYVQKVGDTCELTAKGEGAVVDHRAGLNEAVMAVWSLSNR</sequence>
<protein>
    <recommendedName>
        <fullName evidence="3">Preprotein translocase subunit SecA</fullName>
    </recommendedName>
</protein>
<gene>
    <name evidence="1" type="ORF">FXB38_05410</name>
</gene>
<keyword evidence="2" id="KW-1185">Reference proteome</keyword>
<proteinExistence type="predicted"/>
<organism evidence="1 2">
    <name type="scientific">Bradyrhizobium cytisi</name>
    <dbReference type="NCBI Taxonomy" id="515489"/>
    <lineage>
        <taxon>Bacteria</taxon>
        <taxon>Pseudomonadati</taxon>
        <taxon>Pseudomonadota</taxon>
        <taxon>Alphaproteobacteria</taxon>
        <taxon>Hyphomicrobiales</taxon>
        <taxon>Nitrobacteraceae</taxon>
        <taxon>Bradyrhizobium</taxon>
    </lineage>
</organism>
<dbReference type="OrthoDB" id="8242491at2"/>
<dbReference type="Proteomes" id="UP000324853">
    <property type="component" value="Unassembled WGS sequence"/>
</dbReference>
<evidence type="ECO:0000313" key="1">
    <source>
        <dbReference type="EMBL" id="TYL87045.1"/>
    </source>
</evidence>
<accession>A0A5S4X2A4</accession>
<comment type="caution">
    <text evidence="1">The sequence shown here is derived from an EMBL/GenBank/DDBJ whole genome shotgun (WGS) entry which is preliminary data.</text>
</comment>
<dbReference type="AlphaFoldDB" id="A0A5S4X2A4"/>